<gene>
    <name evidence="1" type="ORF">UFOPK2658_01689</name>
    <name evidence="2" type="ORF">UFOPK3494_01819</name>
</gene>
<name>A0A6J7HIQ9_9ZZZZ</name>
<reference evidence="2" key="1">
    <citation type="submission" date="2020-05" db="EMBL/GenBank/DDBJ databases">
        <authorList>
            <person name="Chiriac C."/>
            <person name="Salcher M."/>
            <person name="Ghai R."/>
            <person name="Kavagutti S V."/>
        </authorList>
    </citation>
    <scope>NUCLEOTIDE SEQUENCE</scope>
</reference>
<dbReference type="EMBL" id="CAEZYH010000108">
    <property type="protein sequence ID" value="CAB4731052.1"/>
    <property type="molecule type" value="Genomic_DNA"/>
</dbReference>
<sequence>MRKILVPALAVFALFAVSSCGDDPDASGPPILVLATGGAWSSTAPAASDMSSSEGMDEKMMWGYQQHLTAAADLPALDSDARVYTLVAGDVSTDSMNALKEAFDVTADFVAQDADQGGGYLSGNYTTTPTLYVGSDAMRYWSYSPAWEQSPMSSQPCVYEQSSATAADPSVDPLAPVVEICAEPAAPENVPTKAEAEALFAATMTVLGINNEDLILDSYSDEWGANVNGYLKIDGIRSPLSWNVGYGADATITWASGVFADVQDGASYPRIGTAAAIDRLNSQQAGNWGGPMVRGGYAYDTAMDATPMPVPALSDVEAAVTTAPPSSDVVTTEVMPLIDAPEPVVQEISIVGVEEELVTLYGADGSIYLVPGYTFIAAEDEYGYAGRYTVSALPDEYMQVADAVNEVPMTEVPVPDTAVATPSVDPAVDPDMSVAQDVADTVLGMSEAEATQTAEAKGLTVRVGSRDGEDFPLTMDYRTDRVTLTVKADKVTAVVAG</sequence>
<dbReference type="AlphaFoldDB" id="A0A6J7HIQ9"/>
<protein>
    <submittedName>
        <fullName evidence="2">Unannotated protein</fullName>
    </submittedName>
</protein>
<dbReference type="PROSITE" id="PS51257">
    <property type="entry name" value="PROKAR_LIPOPROTEIN"/>
    <property type="match status" value="1"/>
</dbReference>
<proteinExistence type="predicted"/>
<dbReference type="EMBL" id="CAFBMF010000199">
    <property type="protein sequence ID" value="CAB4916120.1"/>
    <property type="molecule type" value="Genomic_DNA"/>
</dbReference>
<organism evidence="2">
    <name type="scientific">freshwater metagenome</name>
    <dbReference type="NCBI Taxonomy" id="449393"/>
    <lineage>
        <taxon>unclassified sequences</taxon>
        <taxon>metagenomes</taxon>
        <taxon>ecological metagenomes</taxon>
    </lineage>
</organism>
<evidence type="ECO:0000313" key="1">
    <source>
        <dbReference type="EMBL" id="CAB4731052.1"/>
    </source>
</evidence>
<accession>A0A6J7HIQ9</accession>
<evidence type="ECO:0000313" key="2">
    <source>
        <dbReference type="EMBL" id="CAB4916120.1"/>
    </source>
</evidence>